<dbReference type="Pfam" id="PF01037">
    <property type="entry name" value="AsnC_trans_reg"/>
    <property type="match status" value="1"/>
</dbReference>
<evidence type="ECO:0000256" key="1">
    <source>
        <dbReference type="ARBA" id="ARBA00023015"/>
    </source>
</evidence>
<dbReference type="GO" id="GO:0043565">
    <property type="term" value="F:sequence-specific DNA binding"/>
    <property type="evidence" value="ECO:0007669"/>
    <property type="project" value="InterPro"/>
</dbReference>
<keyword evidence="1" id="KW-0805">Transcription regulation</keyword>
<organism evidence="5 6">
    <name type="scientific">Desulforamulus ruminis (strain ATCC 23193 / DSM 2154 / NCIMB 8452 / DL)</name>
    <name type="common">Desulfotomaculum ruminis</name>
    <dbReference type="NCBI Taxonomy" id="696281"/>
    <lineage>
        <taxon>Bacteria</taxon>
        <taxon>Bacillati</taxon>
        <taxon>Bacillota</taxon>
        <taxon>Clostridia</taxon>
        <taxon>Eubacteriales</taxon>
        <taxon>Peptococcaceae</taxon>
        <taxon>Desulforamulus</taxon>
    </lineage>
</organism>
<dbReference type="eggNOG" id="COG1522">
    <property type="taxonomic scope" value="Bacteria"/>
</dbReference>
<sequence length="163" mass="18538">MIPKNYNLDSLDYKALYKLMHQGRITWSELGAYLELSAPAAAERVRRLEERGVIKGYSVLVEPHAVGCEVTAFIHITLNKPENRNLFLSKIQQLPEIQECHHVAGEEDYLLKVRCKHMRRLESIISEEIKGLPGIQKTKTTIVLSTSKETPLLPVCSIESKIE</sequence>
<dbReference type="InterPro" id="IPR000485">
    <property type="entry name" value="AsnC-type_HTH_dom"/>
</dbReference>
<evidence type="ECO:0000256" key="2">
    <source>
        <dbReference type="ARBA" id="ARBA00023125"/>
    </source>
</evidence>
<dbReference type="HOGENOM" id="CLU_091233_3_0_9"/>
<dbReference type="InterPro" id="IPR019888">
    <property type="entry name" value="Tscrpt_reg_AsnC-like"/>
</dbReference>
<dbReference type="KEGG" id="dru:Desru_3894"/>
<keyword evidence="2" id="KW-0238">DNA-binding</keyword>
<evidence type="ECO:0000259" key="4">
    <source>
        <dbReference type="PROSITE" id="PS50956"/>
    </source>
</evidence>
<accession>F6DRF5</accession>
<dbReference type="PROSITE" id="PS50956">
    <property type="entry name" value="HTH_ASNC_2"/>
    <property type="match status" value="1"/>
</dbReference>
<dbReference type="Proteomes" id="UP000009234">
    <property type="component" value="Chromosome"/>
</dbReference>
<protein>
    <submittedName>
        <fullName evidence="5">Transcription regulator AsnC-type-like protein</fullName>
    </submittedName>
</protein>
<dbReference type="AlphaFoldDB" id="F6DRF5"/>
<dbReference type="STRING" id="696281.Desru_3894"/>
<reference evidence="6" key="1">
    <citation type="submission" date="2011-05" db="EMBL/GenBank/DDBJ databases">
        <title>Complete sequence of Desulfotomaculum ruminis DSM 2154.</title>
        <authorList>
            <person name="Lucas S."/>
            <person name="Copeland A."/>
            <person name="Lapidus A."/>
            <person name="Cheng J.-F."/>
            <person name="Goodwin L."/>
            <person name="Pitluck S."/>
            <person name="Lu M."/>
            <person name="Detter J.C."/>
            <person name="Han C."/>
            <person name="Tapia R."/>
            <person name="Land M."/>
            <person name="Hauser L."/>
            <person name="Kyrpides N."/>
            <person name="Ivanova N."/>
            <person name="Mikhailova N."/>
            <person name="Pagani I."/>
            <person name="Stams A.J.M."/>
            <person name="Plugge C.M."/>
            <person name="Muyzer G."/>
            <person name="Kuever J."/>
            <person name="Parshina S.N."/>
            <person name="Ivanova A.E."/>
            <person name="Nazina T.N."/>
            <person name="Brambilla E."/>
            <person name="Spring S."/>
            <person name="Klenk H.-P."/>
            <person name="Woyke T."/>
        </authorList>
    </citation>
    <scope>NUCLEOTIDE SEQUENCE [LARGE SCALE GENOMIC DNA]</scope>
    <source>
        <strain evidence="6">ATCC 23193 / DSM 2154 / NCIB 8452 / DL</strain>
    </source>
</reference>
<dbReference type="GO" id="GO:0005829">
    <property type="term" value="C:cytosol"/>
    <property type="evidence" value="ECO:0007669"/>
    <property type="project" value="TreeGrafter"/>
</dbReference>
<dbReference type="GO" id="GO:0043200">
    <property type="term" value="P:response to amino acid"/>
    <property type="evidence" value="ECO:0007669"/>
    <property type="project" value="TreeGrafter"/>
</dbReference>
<dbReference type="EMBL" id="CP002780">
    <property type="protein sequence ID" value="AEG62094.1"/>
    <property type="molecule type" value="Genomic_DNA"/>
</dbReference>
<evidence type="ECO:0000313" key="5">
    <source>
        <dbReference type="EMBL" id="AEG62094.1"/>
    </source>
</evidence>
<dbReference type="Gene3D" id="1.10.10.10">
    <property type="entry name" value="Winged helix-like DNA-binding domain superfamily/Winged helix DNA-binding domain"/>
    <property type="match status" value="1"/>
</dbReference>
<gene>
    <name evidence="5" type="ordered locus">Desru_3894</name>
</gene>
<dbReference type="SMART" id="SM00344">
    <property type="entry name" value="HTH_ASNC"/>
    <property type="match status" value="1"/>
</dbReference>
<dbReference type="PANTHER" id="PTHR30154:SF53">
    <property type="entry name" value="HTH-TYPE TRANSCRIPTIONAL REGULATOR LRPC"/>
    <property type="match status" value="1"/>
</dbReference>
<evidence type="ECO:0000256" key="3">
    <source>
        <dbReference type="ARBA" id="ARBA00023163"/>
    </source>
</evidence>
<dbReference type="Gene3D" id="3.30.70.920">
    <property type="match status" value="1"/>
</dbReference>
<evidence type="ECO:0000313" key="6">
    <source>
        <dbReference type="Proteomes" id="UP000009234"/>
    </source>
</evidence>
<keyword evidence="3" id="KW-0804">Transcription</keyword>
<reference evidence="5 6" key="2">
    <citation type="journal article" date="2012" name="Stand. Genomic Sci.">
        <title>Complete genome sequence of the sulfate-reducing firmicute Desulfotomaculum ruminis type strain (DL(T)).</title>
        <authorList>
            <person name="Spring S."/>
            <person name="Visser M."/>
            <person name="Lu M."/>
            <person name="Copeland A."/>
            <person name="Lapidus A."/>
            <person name="Lucas S."/>
            <person name="Cheng J.F."/>
            <person name="Han C."/>
            <person name="Tapia R."/>
            <person name="Goodwin L.A."/>
            <person name="Pitluck S."/>
            <person name="Ivanova N."/>
            <person name="Land M."/>
            <person name="Hauser L."/>
            <person name="Larimer F."/>
            <person name="Rohde M."/>
            <person name="Goker M."/>
            <person name="Detter J.C."/>
            <person name="Kyrpides N.C."/>
            <person name="Woyke T."/>
            <person name="Schaap P.J."/>
            <person name="Plugge C.M."/>
            <person name="Muyzer G."/>
            <person name="Kuever J."/>
            <person name="Pereira I.A."/>
            <person name="Parshina S.N."/>
            <person name="Bernier-Latmani R."/>
            <person name="Stams A.J."/>
            <person name="Klenk H.P."/>
        </authorList>
    </citation>
    <scope>NUCLEOTIDE SEQUENCE [LARGE SCALE GENOMIC DNA]</scope>
    <source>
        <strain evidence="6">ATCC 23193 / DSM 2154 / NCIB 8452 / DL</strain>
    </source>
</reference>
<dbReference type="InterPro" id="IPR036390">
    <property type="entry name" value="WH_DNA-bd_sf"/>
</dbReference>
<dbReference type="InterPro" id="IPR011008">
    <property type="entry name" value="Dimeric_a/b-barrel"/>
</dbReference>
<proteinExistence type="predicted"/>
<dbReference type="InterPro" id="IPR019887">
    <property type="entry name" value="Tscrpt_reg_AsnC/Lrp_C"/>
</dbReference>
<dbReference type="InterPro" id="IPR036388">
    <property type="entry name" value="WH-like_DNA-bd_sf"/>
</dbReference>
<feature type="domain" description="HTH asnC-type" evidence="4">
    <location>
        <begin position="8"/>
        <end position="69"/>
    </location>
</feature>
<dbReference type="Pfam" id="PF13404">
    <property type="entry name" value="HTH_AsnC-type"/>
    <property type="match status" value="1"/>
</dbReference>
<dbReference type="SUPFAM" id="SSF46785">
    <property type="entry name" value="Winged helix' DNA-binding domain"/>
    <property type="match status" value="1"/>
</dbReference>
<dbReference type="PRINTS" id="PR00033">
    <property type="entry name" value="HTHASNC"/>
</dbReference>
<dbReference type="SUPFAM" id="SSF54909">
    <property type="entry name" value="Dimeric alpha+beta barrel"/>
    <property type="match status" value="1"/>
</dbReference>
<name>F6DRF5_DESRL</name>
<dbReference type="PANTHER" id="PTHR30154">
    <property type="entry name" value="LEUCINE-RESPONSIVE REGULATORY PROTEIN"/>
    <property type="match status" value="1"/>
</dbReference>
<keyword evidence="6" id="KW-1185">Reference proteome</keyword>